<keyword evidence="8" id="KW-0378">Hydrolase</keyword>
<feature type="non-terminal residue" evidence="13">
    <location>
        <position position="1"/>
    </location>
</feature>
<evidence type="ECO:0000313" key="13">
    <source>
        <dbReference type="EMBL" id="RWS25127.1"/>
    </source>
</evidence>
<evidence type="ECO:0000256" key="9">
    <source>
        <dbReference type="ARBA" id="ARBA00022842"/>
    </source>
</evidence>
<dbReference type="Gene3D" id="3.40.50.1000">
    <property type="entry name" value="HAD superfamily/HAD-like"/>
    <property type="match status" value="1"/>
</dbReference>
<gene>
    <name evidence="13" type="ORF">B4U80_04137</name>
</gene>
<dbReference type="PANTHER" id="PTHR43344:SF2">
    <property type="entry name" value="PHOSPHOSERINE PHOSPHATASE"/>
    <property type="match status" value="1"/>
</dbReference>
<dbReference type="InterPro" id="IPR036412">
    <property type="entry name" value="HAD-like_sf"/>
</dbReference>
<feature type="active site" description="Nucleophile" evidence="12">
    <location>
        <position position="42"/>
    </location>
</feature>
<dbReference type="AlphaFoldDB" id="A0A443SC96"/>
<protein>
    <recommendedName>
        <fullName evidence="5">Phosphoserine phosphatase</fullName>
        <ecNumber evidence="4">3.1.3.3</ecNumber>
    </recommendedName>
    <alternativeName>
        <fullName evidence="11">O-phosphoserine phosphohydrolase</fullName>
    </alternativeName>
</protein>
<keyword evidence="7" id="KW-0479">Metal-binding</keyword>
<evidence type="ECO:0000256" key="5">
    <source>
        <dbReference type="ARBA" id="ARBA00015196"/>
    </source>
</evidence>
<dbReference type="STRING" id="299467.A0A443SC96"/>
<evidence type="ECO:0000256" key="6">
    <source>
        <dbReference type="ARBA" id="ARBA00022605"/>
    </source>
</evidence>
<sequence>AHYSCYLCMQRTLKVFVKHLTTMNQENATRAMWRAADAVCFDVDSTVCRDEAIDELAKFVGRDKEVSELTKVAMRGGCTFQDALAQRLRLIKPTVDVMKEYLRSHPPRLTPGIRELVQLLKERGVSVYLVSGGFDTLIEPVAKELGISTKNIFANSIKFYFDGSYAGFDETRPTSQQDGKARVVAYLKQQFGFRRVIMVGDGATDLEAYPPAVIAHLSLFFIFILTSNFQDAFIGFGGNQIRPKVQQASPWFVLSFYDLIEELNRN</sequence>
<dbReference type="GO" id="GO:0006564">
    <property type="term" value="P:L-serine biosynthetic process"/>
    <property type="evidence" value="ECO:0007669"/>
    <property type="project" value="UniProtKB-KW"/>
</dbReference>
<dbReference type="EC" id="3.1.3.3" evidence="4"/>
<dbReference type="PANTHER" id="PTHR43344">
    <property type="entry name" value="PHOSPHOSERINE PHOSPHATASE"/>
    <property type="match status" value="1"/>
</dbReference>
<comment type="cofactor">
    <cofactor evidence="1">
        <name>Mg(2+)</name>
        <dbReference type="ChEBI" id="CHEBI:18420"/>
    </cofactor>
</comment>
<dbReference type="Pfam" id="PF00702">
    <property type="entry name" value="Hydrolase"/>
    <property type="match status" value="1"/>
</dbReference>
<comment type="pathway">
    <text evidence="2">Amino-acid biosynthesis; L-serine biosynthesis; L-serine from 3-phospho-D-glycerate: step 3/3.</text>
</comment>
<dbReference type="UniPathway" id="UPA00135">
    <property type="reaction ID" value="UER00198"/>
</dbReference>
<name>A0A443SC96_9ACAR</name>
<evidence type="ECO:0000256" key="2">
    <source>
        <dbReference type="ARBA" id="ARBA00005135"/>
    </source>
</evidence>
<dbReference type="GO" id="GO:0005737">
    <property type="term" value="C:cytoplasm"/>
    <property type="evidence" value="ECO:0007669"/>
    <property type="project" value="TreeGrafter"/>
</dbReference>
<reference evidence="13 14" key="1">
    <citation type="journal article" date="2018" name="Gigascience">
        <title>Genomes of trombidid mites reveal novel predicted allergens and laterally-transferred genes associated with secondary metabolism.</title>
        <authorList>
            <person name="Dong X."/>
            <person name="Chaisiri K."/>
            <person name="Xia D."/>
            <person name="Armstrong S.D."/>
            <person name="Fang Y."/>
            <person name="Donnelly M.J."/>
            <person name="Kadowaki T."/>
            <person name="McGarry J.W."/>
            <person name="Darby A.C."/>
            <person name="Makepeace B.L."/>
        </authorList>
    </citation>
    <scope>NUCLEOTIDE SEQUENCE [LARGE SCALE GENOMIC DNA]</scope>
    <source>
        <strain evidence="13">UoL-UT</strain>
    </source>
</reference>
<dbReference type="InterPro" id="IPR050582">
    <property type="entry name" value="HAD-like_SerB"/>
</dbReference>
<dbReference type="CDD" id="cd04309">
    <property type="entry name" value="HAD_PSP_eu"/>
    <property type="match status" value="1"/>
</dbReference>
<evidence type="ECO:0000256" key="7">
    <source>
        <dbReference type="ARBA" id="ARBA00022723"/>
    </source>
</evidence>
<proteinExistence type="inferred from homology"/>
<evidence type="ECO:0000313" key="14">
    <source>
        <dbReference type="Proteomes" id="UP000288716"/>
    </source>
</evidence>
<dbReference type="OrthoDB" id="27226at2759"/>
<evidence type="ECO:0000256" key="11">
    <source>
        <dbReference type="ARBA" id="ARBA00031693"/>
    </source>
</evidence>
<dbReference type="NCBIfam" id="TIGR01488">
    <property type="entry name" value="HAD-SF-IB"/>
    <property type="match status" value="1"/>
</dbReference>
<keyword evidence="6" id="KW-0028">Amino-acid biosynthesis</keyword>
<dbReference type="GO" id="GO:0036424">
    <property type="term" value="F:L-phosphoserine phosphatase activity"/>
    <property type="evidence" value="ECO:0007669"/>
    <property type="project" value="InterPro"/>
</dbReference>
<keyword evidence="9" id="KW-0460">Magnesium</keyword>
<feature type="active site" description="Proton donor" evidence="12">
    <location>
        <position position="44"/>
    </location>
</feature>
<dbReference type="EMBL" id="NCKV01004026">
    <property type="protein sequence ID" value="RWS25127.1"/>
    <property type="molecule type" value="Genomic_DNA"/>
</dbReference>
<keyword evidence="14" id="KW-1185">Reference proteome</keyword>
<dbReference type="SUPFAM" id="SSF56784">
    <property type="entry name" value="HAD-like"/>
    <property type="match status" value="1"/>
</dbReference>
<evidence type="ECO:0000256" key="12">
    <source>
        <dbReference type="PIRSR" id="PIRSR604469-1"/>
    </source>
</evidence>
<dbReference type="GO" id="GO:0000287">
    <property type="term" value="F:magnesium ion binding"/>
    <property type="evidence" value="ECO:0007669"/>
    <property type="project" value="TreeGrafter"/>
</dbReference>
<evidence type="ECO:0000256" key="10">
    <source>
        <dbReference type="ARBA" id="ARBA00023299"/>
    </source>
</evidence>
<accession>A0A443SC96</accession>
<evidence type="ECO:0000256" key="8">
    <source>
        <dbReference type="ARBA" id="ARBA00022801"/>
    </source>
</evidence>
<dbReference type="NCBIfam" id="TIGR00338">
    <property type="entry name" value="serB"/>
    <property type="match status" value="1"/>
</dbReference>
<evidence type="ECO:0000256" key="4">
    <source>
        <dbReference type="ARBA" id="ARBA00012640"/>
    </source>
</evidence>
<dbReference type="Proteomes" id="UP000288716">
    <property type="component" value="Unassembled WGS sequence"/>
</dbReference>
<keyword evidence="10" id="KW-0718">Serine biosynthesis</keyword>
<comment type="similarity">
    <text evidence="3">Belongs to the HAD-like hydrolase superfamily. SerB family.</text>
</comment>
<dbReference type="InterPro" id="IPR004469">
    <property type="entry name" value="PSP"/>
</dbReference>
<dbReference type="Gene3D" id="1.10.150.210">
    <property type="entry name" value="Phosphoserine phosphatase, domain 2"/>
    <property type="match status" value="1"/>
</dbReference>
<evidence type="ECO:0000256" key="3">
    <source>
        <dbReference type="ARBA" id="ARBA00009184"/>
    </source>
</evidence>
<dbReference type="InterPro" id="IPR023214">
    <property type="entry name" value="HAD_sf"/>
</dbReference>
<organism evidence="13 14">
    <name type="scientific">Leptotrombidium deliense</name>
    <dbReference type="NCBI Taxonomy" id="299467"/>
    <lineage>
        <taxon>Eukaryota</taxon>
        <taxon>Metazoa</taxon>
        <taxon>Ecdysozoa</taxon>
        <taxon>Arthropoda</taxon>
        <taxon>Chelicerata</taxon>
        <taxon>Arachnida</taxon>
        <taxon>Acari</taxon>
        <taxon>Acariformes</taxon>
        <taxon>Trombidiformes</taxon>
        <taxon>Prostigmata</taxon>
        <taxon>Anystina</taxon>
        <taxon>Parasitengona</taxon>
        <taxon>Trombiculoidea</taxon>
        <taxon>Trombiculidae</taxon>
        <taxon>Leptotrombidium</taxon>
    </lineage>
</organism>
<evidence type="ECO:0000256" key="1">
    <source>
        <dbReference type="ARBA" id="ARBA00001946"/>
    </source>
</evidence>
<comment type="caution">
    <text evidence="13">The sequence shown here is derived from an EMBL/GenBank/DDBJ whole genome shotgun (WGS) entry which is preliminary data.</text>
</comment>
<dbReference type="VEuPathDB" id="VectorBase:LDEU006912"/>